<accession>A0A430HF96</accession>
<sequence>MGKPFIRKKDTHTHGGKVIEGAPASFVLGLPIARKFDKITCPIHGDGYIATGDDSLIVDGRPVARFGDKTSCGAKLIPSQSITVDLL</sequence>
<reference evidence="1 2" key="1">
    <citation type="submission" date="2018-12" db="EMBL/GenBank/DDBJ databases">
        <authorList>
            <person name="Yang E."/>
        </authorList>
    </citation>
    <scope>NUCLEOTIDE SEQUENCE [LARGE SCALE GENOMIC DNA]</scope>
    <source>
        <strain evidence="1 2">SOD</strain>
    </source>
</reference>
<dbReference type="RefSeq" id="WP_126076764.1">
    <property type="nucleotide sequence ID" value="NZ_CP051166.1"/>
</dbReference>
<organism evidence="1 2">
    <name type="scientific">Massilia atriviolacea</name>
    <dbReference type="NCBI Taxonomy" id="2495579"/>
    <lineage>
        <taxon>Bacteria</taxon>
        <taxon>Pseudomonadati</taxon>
        <taxon>Pseudomonadota</taxon>
        <taxon>Betaproteobacteria</taxon>
        <taxon>Burkholderiales</taxon>
        <taxon>Oxalobacteraceae</taxon>
        <taxon>Telluria group</taxon>
        <taxon>Massilia</taxon>
    </lineage>
</organism>
<dbReference type="Pfam" id="PF05488">
    <property type="entry name" value="PAAR_motif"/>
    <property type="match status" value="1"/>
</dbReference>
<evidence type="ECO:0000313" key="2">
    <source>
        <dbReference type="Proteomes" id="UP000278085"/>
    </source>
</evidence>
<keyword evidence="2" id="KW-1185">Reference proteome</keyword>
<dbReference type="EMBL" id="RXLQ01000017">
    <property type="protein sequence ID" value="RSZ56183.1"/>
    <property type="molecule type" value="Genomic_DNA"/>
</dbReference>
<dbReference type="Proteomes" id="UP000278085">
    <property type="component" value="Unassembled WGS sequence"/>
</dbReference>
<protein>
    <submittedName>
        <fullName evidence="1">PAAR domain-containing protein</fullName>
    </submittedName>
</protein>
<dbReference type="AlphaFoldDB" id="A0A430HF96"/>
<dbReference type="InterPro" id="IPR008727">
    <property type="entry name" value="PAAR_motif"/>
</dbReference>
<comment type="caution">
    <text evidence="1">The sequence shown here is derived from an EMBL/GenBank/DDBJ whole genome shotgun (WGS) entry which is preliminary data.</text>
</comment>
<dbReference type="Gene3D" id="2.60.200.60">
    <property type="match status" value="1"/>
</dbReference>
<dbReference type="CDD" id="cd14744">
    <property type="entry name" value="PAAR_CT_2"/>
    <property type="match status" value="1"/>
</dbReference>
<name>A0A430HF96_9BURK</name>
<dbReference type="OrthoDB" id="197187at2"/>
<proteinExistence type="predicted"/>
<gene>
    <name evidence="1" type="ORF">EJB06_25090</name>
</gene>
<evidence type="ECO:0000313" key="1">
    <source>
        <dbReference type="EMBL" id="RSZ56183.1"/>
    </source>
</evidence>